<dbReference type="PATRIC" id="fig|512763.3.peg.2369"/>
<dbReference type="AlphaFoldDB" id="A0A0P0CXJ7"/>
<name>A0A0P0CXJ7_9BACT</name>
<organism evidence="2 3">
    <name type="scientific">Rufibacter tibetensis</name>
    <dbReference type="NCBI Taxonomy" id="512763"/>
    <lineage>
        <taxon>Bacteria</taxon>
        <taxon>Pseudomonadati</taxon>
        <taxon>Bacteroidota</taxon>
        <taxon>Cytophagia</taxon>
        <taxon>Cytophagales</taxon>
        <taxon>Hymenobacteraceae</taxon>
        <taxon>Rufibacter</taxon>
    </lineage>
</organism>
<dbReference type="EMBL" id="CP012643">
    <property type="protein sequence ID" value="ALI99369.1"/>
    <property type="molecule type" value="Genomic_DNA"/>
</dbReference>
<sequence>MKNFSLTLCFVFALVLNVVAKNGPSDPVLEETCSSVTRLMVQAIGLNESEYIIIKGLNQNRLSKAAEVTKMYGNDAEMRNIRLKEIESDFEAELFKVLNSRQVEAYYAFKAQPEGNFLAIVQEVAKAGKK</sequence>
<dbReference type="KEGG" id="rti:DC20_10775"/>
<accession>A0A0P0CXJ7</accession>
<keyword evidence="3" id="KW-1185">Reference proteome</keyword>
<evidence type="ECO:0000313" key="2">
    <source>
        <dbReference type="EMBL" id="ALI99369.1"/>
    </source>
</evidence>
<feature type="chain" id="PRO_5006043034" description="DUF4476 domain-containing protein" evidence="1">
    <location>
        <begin position="21"/>
        <end position="130"/>
    </location>
</feature>
<evidence type="ECO:0008006" key="4">
    <source>
        <dbReference type="Google" id="ProtNLM"/>
    </source>
</evidence>
<dbReference type="Proteomes" id="UP000061382">
    <property type="component" value="Chromosome"/>
</dbReference>
<gene>
    <name evidence="2" type="ORF">DC20_10775</name>
</gene>
<dbReference type="STRING" id="512763.DC20_10775"/>
<feature type="signal peptide" evidence="1">
    <location>
        <begin position="1"/>
        <end position="20"/>
    </location>
</feature>
<proteinExistence type="predicted"/>
<evidence type="ECO:0000313" key="3">
    <source>
        <dbReference type="Proteomes" id="UP000061382"/>
    </source>
</evidence>
<reference evidence="2 3" key="1">
    <citation type="submission" date="2015-08" db="EMBL/GenBank/DDBJ databases">
        <title>Complete genome sequence of Rufibacter tibetensis strain 1351t, a radiation-resistant bacterium from tibet plateau.</title>
        <authorList>
            <person name="Dai J."/>
        </authorList>
    </citation>
    <scope>NUCLEOTIDE SEQUENCE [LARGE SCALE GENOMIC DNA]</scope>
    <source>
        <strain evidence="2 3">1351</strain>
    </source>
</reference>
<evidence type="ECO:0000256" key="1">
    <source>
        <dbReference type="SAM" id="SignalP"/>
    </source>
</evidence>
<keyword evidence="1" id="KW-0732">Signal</keyword>
<protein>
    <recommendedName>
        <fullName evidence="4">DUF4476 domain-containing protein</fullName>
    </recommendedName>
</protein>